<evidence type="ECO:0000313" key="3">
    <source>
        <dbReference type="Proteomes" id="UP000218615"/>
    </source>
</evidence>
<dbReference type="PANTHER" id="PTHR34386">
    <property type="entry name" value="GLUTAREDOXIN"/>
    <property type="match status" value="1"/>
</dbReference>
<dbReference type="InterPro" id="IPR051548">
    <property type="entry name" value="Grx-like_ET"/>
</dbReference>
<dbReference type="InterPro" id="IPR036249">
    <property type="entry name" value="Thioredoxin-like_sf"/>
</dbReference>
<dbReference type="RefSeq" id="WP_096205190.1">
    <property type="nucleotide sequence ID" value="NZ_FZMP01000113.1"/>
</dbReference>
<accession>A0A284VNE7</accession>
<dbReference type="Pfam" id="PF00462">
    <property type="entry name" value="Glutaredoxin"/>
    <property type="match status" value="1"/>
</dbReference>
<dbReference type="STRING" id="1392998.ANME2D_00877"/>
<dbReference type="PANTHER" id="PTHR34386:SF1">
    <property type="entry name" value="GLUTAREDOXIN-LIKE PROTEIN NRDH"/>
    <property type="match status" value="1"/>
</dbReference>
<dbReference type="CDD" id="cd02976">
    <property type="entry name" value="NrdH"/>
    <property type="match status" value="1"/>
</dbReference>
<dbReference type="GO" id="GO:0009055">
    <property type="term" value="F:electron transfer activity"/>
    <property type="evidence" value="ECO:0007669"/>
    <property type="project" value="TreeGrafter"/>
</dbReference>
<evidence type="ECO:0000313" key="2">
    <source>
        <dbReference type="EMBL" id="SNQ60729.1"/>
    </source>
</evidence>
<gene>
    <name evidence="2" type="ORF">MNV_200016</name>
</gene>
<name>A0A284VNE7_9EURY</name>
<dbReference type="Gene3D" id="3.40.30.10">
    <property type="entry name" value="Glutaredoxin"/>
    <property type="match status" value="1"/>
</dbReference>
<dbReference type="OrthoDB" id="73564at2157"/>
<keyword evidence="3" id="KW-1185">Reference proteome</keyword>
<dbReference type="Proteomes" id="UP000218615">
    <property type="component" value="Unassembled WGS sequence"/>
</dbReference>
<dbReference type="InterPro" id="IPR002109">
    <property type="entry name" value="Glutaredoxin"/>
</dbReference>
<reference evidence="3" key="1">
    <citation type="submission" date="2017-06" db="EMBL/GenBank/DDBJ databases">
        <authorList>
            <person name="Cremers G."/>
        </authorList>
    </citation>
    <scope>NUCLEOTIDE SEQUENCE [LARGE SCALE GENOMIC DNA]</scope>
</reference>
<feature type="domain" description="Glutaredoxin" evidence="1">
    <location>
        <begin position="9"/>
        <end position="71"/>
    </location>
</feature>
<dbReference type="GO" id="GO:0045454">
    <property type="term" value="P:cell redox homeostasis"/>
    <property type="evidence" value="ECO:0007669"/>
    <property type="project" value="TreeGrafter"/>
</dbReference>
<protein>
    <submittedName>
        <fullName evidence="2">Ferredoxin-thioredoxin reductase (Glutaredoxin family protein)</fullName>
    </submittedName>
</protein>
<dbReference type="PROSITE" id="PS51354">
    <property type="entry name" value="GLUTAREDOXIN_2"/>
    <property type="match status" value="1"/>
</dbReference>
<dbReference type="AlphaFoldDB" id="A0A284VNE7"/>
<evidence type="ECO:0000259" key="1">
    <source>
        <dbReference type="Pfam" id="PF00462"/>
    </source>
</evidence>
<sequence length="85" mass="9750">MKKNIKPKLYTLSTCMHCKATKRFLKKNGIEYDYVDVDKLDGEEQDKVEQELLKLAGGLRFPTIVIGDKVIVGFYEDKLREALGL</sequence>
<organism evidence="2 3">
    <name type="scientific">Candidatus Methanoperedens nitratireducens</name>
    <dbReference type="NCBI Taxonomy" id="1392998"/>
    <lineage>
        <taxon>Archaea</taxon>
        <taxon>Methanobacteriati</taxon>
        <taxon>Methanobacteriota</taxon>
        <taxon>Stenosarchaea group</taxon>
        <taxon>Methanomicrobia</taxon>
        <taxon>Methanosarcinales</taxon>
        <taxon>ANME-2 cluster</taxon>
        <taxon>Candidatus Methanoperedentaceae</taxon>
        <taxon>Candidatus Methanoperedens</taxon>
    </lineage>
</organism>
<dbReference type="EMBL" id="FZMP01000113">
    <property type="protein sequence ID" value="SNQ60729.1"/>
    <property type="molecule type" value="Genomic_DNA"/>
</dbReference>
<proteinExistence type="predicted"/>
<dbReference type="SUPFAM" id="SSF52833">
    <property type="entry name" value="Thioredoxin-like"/>
    <property type="match status" value="1"/>
</dbReference>